<feature type="domain" description="YchJ-like middle NTF2-like" evidence="2">
    <location>
        <begin position="37"/>
        <end position="129"/>
    </location>
</feature>
<evidence type="ECO:0000259" key="2">
    <source>
        <dbReference type="Pfam" id="PF17775"/>
    </source>
</evidence>
<sequence>MARRSPRPRPAAAVCPCGRGPYQQCCGSLHQGAAAADPESLMRSRFSAYALDNREYVLRTWHPETRPRAVAPDPGLRWTRLEVLDHGGGGVFDAEGTVEFRAHYIDGGQPGVMAERSRFVRHDGRWVYWGPL</sequence>
<dbReference type="InterPro" id="IPR032710">
    <property type="entry name" value="NTF2-like_dom_sf"/>
</dbReference>
<comment type="similarity">
    <text evidence="1">Belongs to the UPF0225 family.</text>
</comment>
<gene>
    <name evidence="3" type="ORF">MB27_05760</name>
</gene>
<evidence type="ECO:0000313" key="4">
    <source>
        <dbReference type="Proteomes" id="UP000054537"/>
    </source>
</evidence>
<dbReference type="STRING" id="1869.MB27_05760"/>
<protein>
    <recommendedName>
        <fullName evidence="1">UPF0225 protein MB27_05760</fullName>
    </recommendedName>
</protein>
<evidence type="ECO:0000313" key="3">
    <source>
        <dbReference type="EMBL" id="KHD78338.1"/>
    </source>
</evidence>
<dbReference type="SUPFAM" id="SSF54427">
    <property type="entry name" value="NTF2-like"/>
    <property type="match status" value="1"/>
</dbReference>
<proteinExistence type="inferred from homology"/>
<dbReference type="InterPro" id="IPR048469">
    <property type="entry name" value="YchJ-like_M"/>
</dbReference>
<dbReference type="InterPro" id="IPR023006">
    <property type="entry name" value="YchJ-like"/>
</dbReference>
<name>A0A0A6UTP5_ACTUT</name>
<dbReference type="PANTHER" id="PTHR33747:SF1">
    <property type="entry name" value="ADENYLATE CYCLASE-ASSOCIATED CAP C-TERMINAL DOMAIN-CONTAINING PROTEIN"/>
    <property type="match status" value="1"/>
</dbReference>
<dbReference type="PANTHER" id="PTHR33747">
    <property type="entry name" value="UPF0225 PROTEIN SCO1677"/>
    <property type="match status" value="1"/>
</dbReference>
<organism evidence="3 4">
    <name type="scientific">Actinoplanes utahensis</name>
    <dbReference type="NCBI Taxonomy" id="1869"/>
    <lineage>
        <taxon>Bacteria</taxon>
        <taxon>Bacillati</taxon>
        <taxon>Actinomycetota</taxon>
        <taxon>Actinomycetes</taxon>
        <taxon>Micromonosporales</taxon>
        <taxon>Micromonosporaceae</taxon>
        <taxon>Actinoplanes</taxon>
    </lineage>
</organism>
<dbReference type="EMBL" id="JRTT01000005">
    <property type="protein sequence ID" value="KHD78338.1"/>
    <property type="molecule type" value="Genomic_DNA"/>
</dbReference>
<comment type="caution">
    <text evidence="3">The sequence shown here is derived from an EMBL/GenBank/DDBJ whole genome shotgun (WGS) entry which is preliminary data.</text>
</comment>
<dbReference type="AlphaFoldDB" id="A0A0A6UTP5"/>
<dbReference type="Pfam" id="PF17775">
    <property type="entry name" value="YchJ_M-like"/>
    <property type="match status" value="1"/>
</dbReference>
<dbReference type="eggNOG" id="COG3012">
    <property type="taxonomic scope" value="Bacteria"/>
</dbReference>
<evidence type="ECO:0000256" key="1">
    <source>
        <dbReference type="HAMAP-Rule" id="MF_00612"/>
    </source>
</evidence>
<accession>A0A0A6UTP5</accession>
<keyword evidence="4" id="KW-1185">Reference proteome</keyword>
<dbReference type="Proteomes" id="UP000054537">
    <property type="component" value="Unassembled WGS sequence"/>
</dbReference>
<dbReference type="Gene3D" id="3.10.450.50">
    <property type="match status" value="1"/>
</dbReference>
<dbReference type="HAMAP" id="MF_00612">
    <property type="entry name" value="UPF0225"/>
    <property type="match status" value="1"/>
</dbReference>
<reference evidence="3 4" key="1">
    <citation type="submission" date="2014-10" db="EMBL/GenBank/DDBJ databases">
        <title>Draft genome sequence of Actinoplanes utahensis NRRL 12052.</title>
        <authorList>
            <person name="Velasco-Bucheli B."/>
            <person name="del Cerro C."/>
            <person name="Hormigo D."/>
            <person name="Garcia J.L."/>
            <person name="Acebal C."/>
            <person name="Arroyo M."/>
            <person name="de la Mata I."/>
        </authorList>
    </citation>
    <scope>NUCLEOTIDE SEQUENCE [LARGE SCALE GENOMIC DNA]</scope>
    <source>
        <strain evidence="3 4">NRRL 12052</strain>
    </source>
</reference>
<dbReference type="OrthoDB" id="21421at2"/>